<evidence type="ECO:0000313" key="3">
    <source>
        <dbReference type="EMBL" id="KAK7544192.1"/>
    </source>
</evidence>
<evidence type="ECO:0000256" key="2">
    <source>
        <dbReference type="SAM" id="MobiDB-lite"/>
    </source>
</evidence>
<protein>
    <submittedName>
        <fullName evidence="3">Uncharacterized protein</fullName>
    </submittedName>
</protein>
<dbReference type="RefSeq" id="XP_066659427.1">
    <property type="nucleotide sequence ID" value="XM_066798618.1"/>
</dbReference>
<dbReference type="Proteomes" id="UP001360953">
    <property type="component" value="Unassembled WGS sequence"/>
</dbReference>
<dbReference type="GeneID" id="92031524"/>
<organism evidence="3 4">
    <name type="scientific">Phyllosticta citribraziliensis</name>
    <dbReference type="NCBI Taxonomy" id="989973"/>
    <lineage>
        <taxon>Eukaryota</taxon>
        <taxon>Fungi</taxon>
        <taxon>Dikarya</taxon>
        <taxon>Ascomycota</taxon>
        <taxon>Pezizomycotina</taxon>
        <taxon>Dothideomycetes</taxon>
        <taxon>Dothideomycetes incertae sedis</taxon>
        <taxon>Botryosphaeriales</taxon>
        <taxon>Phyllostictaceae</taxon>
        <taxon>Phyllosticta</taxon>
    </lineage>
</organism>
<reference evidence="3 4" key="1">
    <citation type="submission" date="2024-04" db="EMBL/GenBank/DDBJ databases">
        <title>Phyllosticta paracitricarpa is synonymous to the EU quarantine fungus P. citricarpa based on phylogenomic analyses.</title>
        <authorList>
            <consortium name="Lawrence Berkeley National Laboratory"/>
            <person name="Van ingen-buijs V.A."/>
            <person name="Van westerhoven A.C."/>
            <person name="Haridas S."/>
            <person name="Skiadas P."/>
            <person name="Martin F."/>
            <person name="Groenewald J.Z."/>
            <person name="Crous P.W."/>
            <person name="Seidl M.F."/>
        </authorList>
    </citation>
    <scope>NUCLEOTIDE SEQUENCE [LARGE SCALE GENOMIC DNA]</scope>
    <source>
        <strain evidence="3 4">CPC 17464</strain>
    </source>
</reference>
<accession>A0ABR1M8I9</accession>
<evidence type="ECO:0000256" key="1">
    <source>
        <dbReference type="SAM" id="Coils"/>
    </source>
</evidence>
<gene>
    <name evidence="3" type="ORF">J3D65DRAFT_608768</name>
</gene>
<keyword evidence="1" id="KW-0175">Coiled coil</keyword>
<sequence length="200" mass="22542">AQQTQSYSLPPIFLYFNQEQGLQALSALADPSTVIRRIWDINQRLAHPENNKKMSSGAEIPVPKAEQTALPPSVSSMTMSHANLDGRTDHCTLPDCKVGNRRDCGDAGPKRPSVEPEPHDPGQMRFDILKRRYLRLQNQLGELKEENAVLRTNNASLTRMVVEGWGRIAPVLERATDLEARFEERVSNLEARSFVELGYY</sequence>
<proteinExistence type="predicted"/>
<dbReference type="EMBL" id="JBBPEH010000001">
    <property type="protein sequence ID" value="KAK7544192.1"/>
    <property type="molecule type" value="Genomic_DNA"/>
</dbReference>
<name>A0ABR1M8I9_9PEZI</name>
<feature type="non-terminal residue" evidence="3">
    <location>
        <position position="1"/>
    </location>
</feature>
<keyword evidence="4" id="KW-1185">Reference proteome</keyword>
<comment type="caution">
    <text evidence="3">The sequence shown here is derived from an EMBL/GenBank/DDBJ whole genome shotgun (WGS) entry which is preliminary data.</text>
</comment>
<evidence type="ECO:0000313" key="4">
    <source>
        <dbReference type="Proteomes" id="UP001360953"/>
    </source>
</evidence>
<feature type="region of interest" description="Disordered" evidence="2">
    <location>
        <begin position="102"/>
        <end position="122"/>
    </location>
</feature>
<feature type="coiled-coil region" evidence="1">
    <location>
        <begin position="126"/>
        <end position="192"/>
    </location>
</feature>